<organism evidence="2 3">
    <name type="scientific">Alteromonas confluentis</name>
    <dbReference type="NCBI Taxonomy" id="1656094"/>
    <lineage>
        <taxon>Bacteria</taxon>
        <taxon>Pseudomonadati</taxon>
        <taxon>Pseudomonadota</taxon>
        <taxon>Gammaproteobacteria</taxon>
        <taxon>Alteromonadales</taxon>
        <taxon>Alteromonadaceae</taxon>
        <taxon>Alteromonas/Salinimonas group</taxon>
        <taxon>Alteromonas</taxon>
    </lineage>
</organism>
<dbReference type="Proteomes" id="UP000175691">
    <property type="component" value="Unassembled WGS sequence"/>
</dbReference>
<evidence type="ECO:0000313" key="3">
    <source>
        <dbReference type="Proteomes" id="UP000175691"/>
    </source>
</evidence>
<reference evidence="2 3" key="1">
    <citation type="submission" date="2016-08" db="EMBL/GenBank/DDBJ databases">
        <authorList>
            <person name="Seilhamer J.J."/>
        </authorList>
    </citation>
    <scope>NUCLEOTIDE SEQUENCE [LARGE SCALE GENOMIC DNA]</scope>
    <source>
        <strain evidence="2 3">KCTC 42603</strain>
    </source>
</reference>
<gene>
    <name evidence="2" type="ORF">BFC18_17000</name>
</gene>
<accession>A0A1E7Z8A8</accession>
<feature type="chain" id="PRO_5009209471" evidence="1">
    <location>
        <begin position="18"/>
        <end position="317"/>
    </location>
</feature>
<dbReference type="OrthoDB" id="7054989at2"/>
<proteinExistence type="predicted"/>
<dbReference type="EMBL" id="MDHN01000037">
    <property type="protein sequence ID" value="OFC69760.1"/>
    <property type="molecule type" value="Genomic_DNA"/>
</dbReference>
<sequence length="317" mass="37263">MSCLVLLVGTTMASVSATDVERPDTASTSQADVQDEQLWIDDWQQKLTSSMDYTAGQLDSFFALEGNDAYKDARASGRVSLGWEPRSRQLDDMELRFRVRVKLPALQDRVDLVLSDNEDTDNETTIRAARDPIQRNRDNTTIALRYRTSDNSRMSYRLGTGRRGQIYAKARYQDVAPINDNLGLFYDAETYYYNRDQLGAEIGATFQYLSDEDHVFRFNNRYYYRDEHHEWLWRHELQYLQPLTTQSAAIYTLFTEGMKRPDDELKEVYASFKYRTNPTRDWLFYEIEPFVLWLRDEDFKPSWGLAMRVEVYYGRGT</sequence>
<feature type="signal peptide" evidence="1">
    <location>
        <begin position="1"/>
        <end position="17"/>
    </location>
</feature>
<evidence type="ECO:0000313" key="2">
    <source>
        <dbReference type="EMBL" id="OFC69760.1"/>
    </source>
</evidence>
<keyword evidence="1" id="KW-0732">Signal</keyword>
<dbReference type="STRING" id="1656094.BFC18_17000"/>
<name>A0A1E7Z8A8_9ALTE</name>
<comment type="caution">
    <text evidence="2">The sequence shown here is derived from an EMBL/GenBank/DDBJ whole genome shotgun (WGS) entry which is preliminary data.</text>
</comment>
<evidence type="ECO:0000256" key="1">
    <source>
        <dbReference type="SAM" id="SignalP"/>
    </source>
</evidence>
<keyword evidence="3" id="KW-1185">Reference proteome</keyword>
<protein>
    <submittedName>
        <fullName evidence="2">Uncharacterized protein</fullName>
    </submittedName>
</protein>
<dbReference type="AlphaFoldDB" id="A0A1E7Z8A8"/>